<keyword evidence="2" id="KW-1185">Reference proteome</keyword>
<name>A0A1V8S962_9PEZI</name>
<dbReference type="AlphaFoldDB" id="A0A1V8S962"/>
<comment type="caution">
    <text evidence="1">The sequence shown here is derived from an EMBL/GenBank/DDBJ whole genome shotgun (WGS) entry which is preliminary data.</text>
</comment>
<dbReference type="EMBL" id="NAJO01000086">
    <property type="protein sequence ID" value="OQN95579.1"/>
    <property type="molecule type" value="Genomic_DNA"/>
</dbReference>
<dbReference type="InParanoid" id="A0A1V8S962"/>
<sequence>MLNRSVADPPTYNDASGEHYPWLRKMEFKLRATKIRSQEGSVDFVRTELSERRYYPTYLPHHSAYGNKATSTPLTTADSLLKYLTEQLGDHNNDAKKSTETGNLKIGINEKWTDLYVKYQGLQPYYHMPDEVSEIRLSQREAQEDLQGIDGIWPLLYDLQQPAVYARISCLKS</sequence>
<accession>A0A1V8S962</accession>
<organism evidence="1 2">
    <name type="scientific">Cryoendolithus antarcticus</name>
    <dbReference type="NCBI Taxonomy" id="1507870"/>
    <lineage>
        <taxon>Eukaryota</taxon>
        <taxon>Fungi</taxon>
        <taxon>Dikarya</taxon>
        <taxon>Ascomycota</taxon>
        <taxon>Pezizomycotina</taxon>
        <taxon>Dothideomycetes</taxon>
        <taxon>Dothideomycetidae</taxon>
        <taxon>Cladosporiales</taxon>
        <taxon>Cladosporiaceae</taxon>
        <taxon>Cryoendolithus</taxon>
    </lineage>
</organism>
<evidence type="ECO:0000313" key="2">
    <source>
        <dbReference type="Proteomes" id="UP000192596"/>
    </source>
</evidence>
<reference evidence="2" key="1">
    <citation type="submission" date="2017-03" db="EMBL/GenBank/DDBJ databases">
        <title>Genomes of endolithic fungi from Antarctica.</title>
        <authorList>
            <person name="Coleine C."/>
            <person name="Masonjones S."/>
            <person name="Stajich J.E."/>
        </authorList>
    </citation>
    <scope>NUCLEOTIDE SEQUENCE [LARGE SCALE GENOMIC DNA]</scope>
    <source>
        <strain evidence="2">CCFEE 5527</strain>
    </source>
</reference>
<proteinExistence type="predicted"/>
<gene>
    <name evidence="1" type="ORF">B0A48_18543</name>
</gene>
<evidence type="ECO:0000313" key="1">
    <source>
        <dbReference type="EMBL" id="OQN95579.1"/>
    </source>
</evidence>
<dbReference type="Proteomes" id="UP000192596">
    <property type="component" value="Unassembled WGS sequence"/>
</dbReference>
<protein>
    <submittedName>
        <fullName evidence="1">Uncharacterized protein</fullName>
    </submittedName>
</protein>